<gene>
    <name evidence="3" type="ORF">A2896_01415</name>
</gene>
<keyword evidence="2" id="KW-0560">Oxidoreductase</keyword>
<dbReference type="PRINTS" id="PR00080">
    <property type="entry name" value="SDRFAMILY"/>
</dbReference>
<evidence type="ECO:0000256" key="2">
    <source>
        <dbReference type="ARBA" id="ARBA00023002"/>
    </source>
</evidence>
<dbReference type="Gene3D" id="3.40.50.720">
    <property type="entry name" value="NAD(P)-binding Rossmann-like Domain"/>
    <property type="match status" value="1"/>
</dbReference>
<dbReference type="SUPFAM" id="SSF51735">
    <property type="entry name" value="NAD(P)-binding Rossmann-fold domains"/>
    <property type="match status" value="1"/>
</dbReference>
<reference evidence="3 4" key="1">
    <citation type="journal article" date="2016" name="Nat. Commun.">
        <title>Thousands of microbial genomes shed light on interconnected biogeochemical processes in an aquifer system.</title>
        <authorList>
            <person name="Anantharaman K."/>
            <person name="Brown C.T."/>
            <person name="Hug L.A."/>
            <person name="Sharon I."/>
            <person name="Castelle C.J."/>
            <person name="Probst A.J."/>
            <person name="Thomas B.C."/>
            <person name="Singh A."/>
            <person name="Wilkins M.J."/>
            <person name="Karaoz U."/>
            <person name="Brodie E.L."/>
            <person name="Williams K.H."/>
            <person name="Hubbard S.S."/>
            <person name="Banfield J.F."/>
        </authorList>
    </citation>
    <scope>NUCLEOTIDE SEQUENCE [LARGE SCALE GENOMIC DNA]</scope>
</reference>
<dbReference type="InterPro" id="IPR036291">
    <property type="entry name" value="NAD(P)-bd_dom_sf"/>
</dbReference>
<name>A0A1G2EEF3_9BACT</name>
<comment type="similarity">
    <text evidence="1">Belongs to the short-chain dehydrogenases/reductases (SDR) family.</text>
</comment>
<dbReference type="Pfam" id="PF13561">
    <property type="entry name" value="adh_short_C2"/>
    <property type="match status" value="1"/>
</dbReference>
<dbReference type="GO" id="GO:0016491">
    <property type="term" value="F:oxidoreductase activity"/>
    <property type="evidence" value="ECO:0007669"/>
    <property type="project" value="UniProtKB-KW"/>
</dbReference>
<dbReference type="InterPro" id="IPR020904">
    <property type="entry name" value="Sc_DH/Rdtase_CS"/>
</dbReference>
<dbReference type="FunFam" id="3.40.50.720:FF:000084">
    <property type="entry name" value="Short-chain dehydrogenase reductase"/>
    <property type="match status" value="1"/>
</dbReference>
<dbReference type="EMBL" id="MHMH01000021">
    <property type="protein sequence ID" value="OGZ23982.1"/>
    <property type="molecule type" value="Genomic_DNA"/>
</dbReference>
<dbReference type="InterPro" id="IPR002347">
    <property type="entry name" value="SDR_fam"/>
</dbReference>
<evidence type="ECO:0000313" key="4">
    <source>
        <dbReference type="Proteomes" id="UP000178647"/>
    </source>
</evidence>
<organism evidence="3 4">
    <name type="scientific">Candidatus Nealsonbacteria bacterium RIFCSPLOWO2_01_FULL_43_32</name>
    <dbReference type="NCBI Taxonomy" id="1801672"/>
    <lineage>
        <taxon>Bacteria</taxon>
        <taxon>Candidatus Nealsoniibacteriota</taxon>
    </lineage>
</organism>
<evidence type="ECO:0000256" key="1">
    <source>
        <dbReference type="ARBA" id="ARBA00006484"/>
    </source>
</evidence>
<evidence type="ECO:0008006" key="5">
    <source>
        <dbReference type="Google" id="ProtNLM"/>
    </source>
</evidence>
<dbReference type="PRINTS" id="PR00081">
    <property type="entry name" value="GDHRDH"/>
</dbReference>
<accession>A0A1G2EEF3</accession>
<dbReference type="PANTHER" id="PTHR43639:SF1">
    <property type="entry name" value="SHORT-CHAIN DEHYDROGENASE_REDUCTASE FAMILY PROTEIN"/>
    <property type="match status" value="1"/>
</dbReference>
<dbReference type="AlphaFoldDB" id="A0A1G2EEF3"/>
<dbReference type="Proteomes" id="UP000178647">
    <property type="component" value="Unassembled WGS sequence"/>
</dbReference>
<dbReference type="PANTHER" id="PTHR43639">
    <property type="entry name" value="OXIDOREDUCTASE, SHORT-CHAIN DEHYDROGENASE/REDUCTASE FAMILY (AFU_ORTHOLOGUE AFUA_5G02870)"/>
    <property type="match status" value="1"/>
</dbReference>
<comment type="caution">
    <text evidence="3">The sequence shown here is derived from an EMBL/GenBank/DDBJ whole genome shotgun (WGS) entry which is preliminary data.</text>
</comment>
<dbReference type="STRING" id="1801672.A2896_01415"/>
<dbReference type="PROSITE" id="PS00061">
    <property type="entry name" value="ADH_SHORT"/>
    <property type="match status" value="1"/>
</dbReference>
<evidence type="ECO:0000313" key="3">
    <source>
        <dbReference type="EMBL" id="OGZ23982.1"/>
    </source>
</evidence>
<proteinExistence type="inferred from homology"/>
<dbReference type="CDD" id="cd05233">
    <property type="entry name" value="SDR_c"/>
    <property type="match status" value="1"/>
</dbReference>
<sequence>MFKEIKNKKVLITGANGGIGVATAELFAKHGALVGIHYYQSQKRALELRRKITSFGGRAEILKEADLTKSASRHNLIREFIQKFGRIDVLVNNAGGVYGVKDFLSLDERSWEKTFALNAAAPFFLAQEAFRCMEKQRGGRIINISSVAAKYGGSATTLHYGAAKAALEAITKGLARAGAPYNVLVNTVRGGIIDTLFHQKIHRTKADLQKRVKLTPLGRMGRPSDIAQMVLFLASRGGDYITGETFTVAGGD</sequence>
<protein>
    <recommendedName>
        <fullName evidence="5">Oxidoreductase</fullName>
    </recommendedName>
</protein>